<reference evidence="1 2" key="1">
    <citation type="submission" date="2010-03" db="EMBL/GenBank/DDBJ databases">
        <title>The genome sequence of Alistipes shahii WAL 8301.</title>
        <authorList>
            <consortium name="metaHIT consortium -- http://www.metahit.eu/"/>
            <person name="Pajon A."/>
            <person name="Turner K."/>
            <person name="Parkhill J."/>
        </authorList>
    </citation>
    <scope>NUCLEOTIDE SEQUENCE [LARGE SCALE GENOMIC DNA]</scope>
    <source>
        <strain evidence="1 2">WAL 8301</strain>
    </source>
</reference>
<dbReference type="EMBL" id="FP929032">
    <property type="protein sequence ID" value="CBK65137.1"/>
    <property type="molecule type" value="Genomic_DNA"/>
</dbReference>
<name>D4IQC5_9BACT</name>
<accession>D4IQC5</accession>
<sequence length="62" mass="7141">MEDVGKYCFEIIRSHAISPLRGGDLEEEQTRKHGGTPWMRTLECTVTGDGNHKVWNDFIKHI</sequence>
<dbReference type="Proteomes" id="UP000008794">
    <property type="component" value="Chromosome"/>
</dbReference>
<evidence type="ECO:0000313" key="1">
    <source>
        <dbReference type="EMBL" id="CBK65137.1"/>
    </source>
</evidence>
<proteinExistence type="predicted"/>
<reference evidence="1 2" key="2">
    <citation type="submission" date="2010-03" db="EMBL/GenBank/DDBJ databases">
        <authorList>
            <person name="Pajon A."/>
        </authorList>
    </citation>
    <scope>NUCLEOTIDE SEQUENCE [LARGE SCALE GENOMIC DNA]</scope>
    <source>
        <strain evidence="1 2">WAL 8301</strain>
    </source>
</reference>
<dbReference type="HOGENOM" id="CLU_2893917_0_0_10"/>
<dbReference type="AlphaFoldDB" id="D4IQC5"/>
<dbReference type="BioCyc" id="ASHA717959:AL1_RS14320-MONOMER"/>
<keyword evidence="2" id="KW-1185">Reference proteome</keyword>
<evidence type="ECO:0000313" key="2">
    <source>
        <dbReference type="Proteomes" id="UP000008794"/>
    </source>
</evidence>
<organism evidence="1 2">
    <name type="scientific">Alistipes shahii WAL 8301</name>
    <dbReference type="NCBI Taxonomy" id="717959"/>
    <lineage>
        <taxon>Bacteria</taxon>
        <taxon>Pseudomonadati</taxon>
        <taxon>Bacteroidota</taxon>
        <taxon>Bacteroidia</taxon>
        <taxon>Bacteroidales</taxon>
        <taxon>Rikenellaceae</taxon>
        <taxon>Alistipes</taxon>
    </lineage>
</organism>
<gene>
    <name evidence="1" type="ORF">AL1_30420</name>
</gene>
<dbReference type="KEGG" id="ash:AL1_30420"/>
<protein>
    <submittedName>
        <fullName evidence="1">Uncharacterized protein</fullName>
    </submittedName>
</protein>